<dbReference type="SUPFAM" id="SSF51395">
    <property type="entry name" value="FMN-linked oxidoreductases"/>
    <property type="match status" value="1"/>
</dbReference>
<dbReference type="CDD" id="cd04739">
    <property type="entry name" value="DHOD_like"/>
    <property type="match status" value="1"/>
</dbReference>
<gene>
    <name evidence="8" type="ORF">FOKN1_1242</name>
</gene>
<keyword evidence="4" id="KW-0288">FMN</keyword>
<dbReference type="EMBL" id="AP018052">
    <property type="protein sequence ID" value="BAZ93641.1"/>
    <property type="molecule type" value="Genomic_DNA"/>
</dbReference>
<protein>
    <submittedName>
        <fullName evidence="8">Dihydroorotate dehydrogenase</fullName>
    </submittedName>
</protein>
<dbReference type="RefSeq" id="WP_096365752.1">
    <property type="nucleotide sequence ID" value="NZ_AP018052.1"/>
</dbReference>
<dbReference type="OrthoDB" id="9794954at2"/>
<evidence type="ECO:0000256" key="3">
    <source>
        <dbReference type="ARBA" id="ARBA00022630"/>
    </source>
</evidence>
<dbReference type="PANTHER" id="PTHR48109:SF3">
    <property type="entry name" value="SLL0744 PROTEIN"/>
    <property type="match status" value="1"/>
</dbReference>
<evidence type="ECO:0000256" key="6">
    <source>
        <dbReference type="ARBA" id="ARBA00023002"/>
    </source>
</evidence>
<keyword evidence="5" id="KW-0665">Pyrimidine biosynthesis</keyword>
<dbReference type="InterPro" id="IPR050074">
    <property type="entry name" value="DHO_dehydrogenase"/>
</dbReference>
<name>A0A1Z4VPW5_9GAMM</name>
<keyword evidence="6" id="KW-0560">Oxidoreductase</keyword>
<evidence type="ECO:0000256" key="1">
    <source>
        <dbReference type="ARBA" id="ARBA00001917"/>
    </source>
</evidence>
<evidence type="ECO:0000313" key="9">
    <source>
        <dbReference type="Proteomes" id="UP000218765"/>
    </source>
</evidence>
<sequence length="337" mass="37068">MVDLSTDYLGLELASPLVPSASPLSRDLDSARRLEDAGAGALVMYSLFEEEVQHAEEATARFLHEQAIGFGEAESFLPQPDSYINEVDAYLEQLTRLKQMLDIPVIASLNGVSDDGWVRYARLMQEAGADALELNVYYVAADISQSAAEVESRYVGMLHAVREQVSLPVAMKLSSQFSSVGHLVGSLEAAGAAGVVLFNRFYQPDIDLETREVVPSLTLSSPHEALLRMHWAAILHGRTRLALAVSGGFHTAADSLKAIMAGADVVQLCSVLLQQGPEELERIRQGMLDWMEENEYNSIRQMRGCVSYRNAIDPAAYERANYVKVLETHAAPRGVWR</sequence>
<keyword evidence="9" id="KW-1185">Reference proteome</keyword>
<comment type="pathway">
    <text evidence="2">Pyrimidine metabolism; UMP biosynthesis via de novo pathway.</text>
</comment>
<dbReference type="KEGG" id="ttc:FOKN1_1242"/>
<keyword evidence="3" id="KW-0285">Flavoprotein</keyword>
<evidence type="ECO:0000256" key="2">
    <source>
        <dbReference type="ARBA" id="ARBA00004725"/>
    </source>
</evidence>
<dbReference type="UniPathway" id="UPA00070"/>
<reference evidence="8 9" key="1">
    <citation type="submission" date="2017-05" db="EMBL/GenBank/DDBJ databases">
        <title>Thiocyanate degradation by Thiohalobacter thiocyanaticus FOKN1.</title>
        <authorList>
            <person name="Oshiki M."/>
            <person name="Fukushima T."/>
            <person name="Kawano S."/>
            <person name="Nakagawa J."/>
        </authorList>
    </citation>
    <scope>NUCLEOTIDE SEQUENCE [LARGE SCALE GENOMIC DNA]</scope>
    <source>
        <strain evidence="8 9">FOKN1</strain>
    </source>
</reference>
<organism evidence="8 9">
    <name type="scientific">Thiohalobacter thiocyanaticus</name>
    <dbReference type="NCBI Taxonomy" id="585455"/>
    <lineage>
        <taxon>Bacteria</taxon>
        <taxon>Pseudomonadati</taxon>
        <taxon>Pseudomonadota</taxon>
        <taxon>Gammaproteobacteria</taxon>
        <taxon>Thiohalobacterales</taxon>
        <taxon>Thiohalobacteraceae</taxon>
        <taxon>Thiohalobacter</taxon>
    </lineage>
</organism>
<dbReference type="GO" id="GO:0044205">
    <property type="term" value="P:'de novo' UMP biosynthetic process"/>
    <property type="evidence" value="ECO:0007669"/>
    <property type="project" value="UniProtKB-UniPathway"/>
</dbReference>
<evidence type="ECO:0000256" key="5">
    <source>
        <dbReference type="ARBA" id="ARBA00022975"/>
    </source>
</evidence>
<dbReference type="NCBIfam" id="NF005741">
    <property type="entry name" value="PRK07565.1"/>
    <property type="match status" value="1"/>
</dbReference>
<dbReference type="InterPro" id="IPR005720">
    <property type="entry name" value="Dihydroorotate_DH_cat"/>
</dbReference>
<dbReference type="PANTHER" id="PTHR48109">
    <property type="entry name" value="DIHYDROOROTATE DEHYDROGENASE (QUINONE), MITOCHONDRIAL-RELATED"/>
    <property type="match status" value="1"/>
</dbReference>
<dbReference type="Pfam" id="PF01180">
    <property type="entry name" value="DHO_dh"/>
    <property type="match status" value="1"/>
</dbReference>
<dbReference type="InterPro" id="IPR012135">
    <property type="entry name" value="Dihydroorotate_DH_1_2"/>
</dbReference>
<dbReference type="PIRSF" id="PIRSF000164">
    <property type="entry name" value="DHO_oxidase"/>
    <property type="match status" value="1"/>
</dbReference>
<feature type="domain" description="Dihydroorotate dehydrogenase catalytic" evidence="7">
    <location>
        <begin position="88"/>
        <end position="290"/>
    </location>
</feature>
<comment type="cofactor">
    <cofactor evidence="1">
        <name>FMN</name>
        <dbReference type="ChEBI" id="CHEBI:58210"/>
    </cofactor>
</comment>
<proteinExistence type="predicted"/>
<dbReference type="GO" id="GO:0004152">
    <property type="term" value="F:dihydroorotate dehydrogenase activity"/>
    <property type="evidence" value="ECO:0007669"/>
    <property type="project" value="InterPro"/>
</dbReference>
<dbReference type="Gene3D" id="3.20.20.70">
    <property type="entry name" value="Aldolase class I"/>
    <property type="match status" value="1"/>
</dbReference>
<accession>A0A1Z4VPW5</accession>
<evidence type="ECO:0000313" key="8">
    <source>
        <dbReference type="EMBL" id="BAZ93641.1"/>
    </source>
</evidence>
<dbReference type="AlphaFoldDB" id="A0A1Z4VPW5"/>
<evidence type="ECO:0000259" key="7">
    <source>
        <dbReference type="Pfam" id="PF01180"/>
    </source>
</evidence>
<dbReference type="Proteomes" id="UP000218765">
    <property type="component" value="Chromosome"/>
</dbReference>
<dbReference type="GO" id="GO:0005737">
    <property type="term" value="C:cytoplasm"/>
    <property type="evidence" value="ECO:0007669"/>
    <property type="project" value="InterPro"/>
</dbReference>
<dbReference type="InterPro" id="IPR013785">
    <property type="entry name" value="Aldolase_TIM"/>
</dbReference>
<dbReference type="GO" id="GO:0006207">
    <property type="term" value="P:'de novo' pyrimidine nucleobase biosynthetic process"/>
    <property type="evidence" value="ECO:0007669"/>
    <property type="project" value="TreeGrafter"/>
</dbReference>
<evidence type="ECO:0000256" key="4">
    <source>
        <dbReference type="ARBA" id="ARBA00022643"/>
    </source>
</evidence>